<protein>
    <recommendedName>
        <fullName evidence="8">DNA polymerase III subunit gamma/tau</fullName>
        <ecNumber evidence="8">2.7.7.7</ecNumber>
    </recommendedName>
</protein>
<evidence type="ECO:0000256" key="4">
    <source>
        <dbReference type="ARBA" id="ARBA00022833"/>
    </source>
</evidence>
<sequence length="497" mass="57043">MALYQKYRPKDFHSLFGQTFVREVLQNALLQNRTVGAYLFHGSRGTGKTTVARILAKGVNCLSLTVDGNPCGECQNCRDAENGSLLDIIEIDAASNTGVDNIRDMIERAQFQPTQAPYKVYIIDEVHMLSKGAFNALLKTLEEPPKHVKFILATTEIHKIPDTIISRSQRYDFKRIKNEDIIERLHFIAHAEHIQVEESALELIARLAKWGLRDAITLFEQYSVGGVLKRKYIEENLELIGDDFLSDFIEALISKDQEKTLKNLAFLREKSLDVRLFLEQLLFFLRDRMKESLKKVEFGSYTELFEIFEGVYGRLKFSPDPFLLLETSTFRCIVTPSVIHMWSKVLEQKENKDSSLPAKKEQKTMVSPVSVEEKEVSEITSISSHLKPEENTSLIQPKNSFDFSRFIEHIRTVPRRSFVGLWLRVATYSEEGNTIVIHPDSDFNHKKLDSADVRLFLQETLDALFGEGYQITIRKWGKGMKQEQKTTSLTDDATDIF</sequence>
<comment type="subunit">
    <text evidence="8">DNA polymerase III contains a core (composed of alpha, epsilon and theta chains) that associates with a tau subunit. This core dimerizes to form the POLIII' complex. PolIII' associates with the gamma complex (composed of gamma, delta, delta', psi and chi chains) and with the beta chain to form the complete DNA polymerase III complex.</text>
</comment>
<keyword evidence="2" id="KW-0479">Metal-binding</keyword>
<dbReference type="EMBL" id="AMFJ01034014">
    <property type="protein sequence ID" value="EKD30537.1"/>
    <property type="molecule type" value="Genomic_DNA"/>
</dbReference>
<name>K1XZF4_9BACT</name>
<dbReference type="InterPro" id="IPR027417">
    <property type="entry name" value="P-loop_NTPase"/>
</dbReference>
<evidence type="ECO:0000256" key="3">
    <source>
        <dbReference type="ARBA" id="ARBA00022741"/>
    </source>
</evidence>
<organism evidence="10">
    <name type="scientific">uncultured bacterium</name>
    <name type="common">gcode 4</name>
    <dbReference type="NCBI Taxonomy" id="1234023"/>
    <lineage>
        <taxon>Bacteria</taxon>
        <taxon>environmental samples</taxon>
    </lineage>
</organism>
<dbReference type="InterPro" id="IPR012763">
    <property type="entry name" value="DNA_pol_III_sug/sutau_N"/>
</dbReference>
<dbReference type="GO" id="GO:0005524">
    <property type="term" value="F:ATP binding"/>
    <property type="evidence" value="ECO:0007669"/>
    <property type="project" value="UniProtKB-KW"/>
</dbReference>
<keyword evidence="8" id="KW-0548">Nucleotidyltransferase</keyword>
<feature type="domain" description="AAA+ ATPase" evidence="9">
    <location>
        <begin position="34"/>
        <end position="177"/>
    </location>
</feature>
<dbReference type="NCBIfam" id="TIGR02397">
    <property type="entry name" value="dnaX_nterm"/>
    <property type="match status" value="1"/>
</dbReference>
<evidence type="ECO:0000256" key="1">
    <source>
        <dbReference type="ARBA" id="ARBA00006360"/>
    </source>
</evidence>
<reference evidence="10" key="1">
    <citation type="journal article" date="2012" name="Science">
        <title>Fermentation, hydrogen, and sulfur metabolism in multiple uncultivated bacterial phyla.</title>
        <authorList>
            <person name="Wrighton K.C."/>
            <person name="Thomas B.C."/>
            <person name="Sharon I."/>
            <person name="Miller C.S."/>
            <person name="Castelle C.J."/>
            <person name="VerBerkmoes N.C."/>
            <person name="Wilkins M.J."/>
            <person name="Hettich R.L."/>
            <person name="Lipton M.S."/>
            <person name="Williams K.H."/>
            <person name="Long P.E."/>
            <person name="Banfield J.F."/>
        </authorList>
    </citation>
    <scope>NUCLEOTIDE SEQUENCE [LARGE SCALE GENOMIC DNA]</scope>
</reference>
<evidence type="ECO:0000256" key="7">
    <source>
        <dbReference type="ARBA" id="ARBA00049244"/>
    </source>
</evidence>
<dbReference type="GO" id="GO:0003887">
    <property type="term" value="F:DNA-directed DNA polymerase activity"/>
    <property type="evidence" value="ECO:0007669"/>
    <property type="project" value="UniProtKB-KW"/>
</dbReference>
<dbReference type="GO" id="GO:0046872">
    <property type="term" value="F:metal ion binding"/>
    <property type="evidence" value="ECO:0007669"/>
    <property type="project" value="UniProtKB-KW"/>
</dbReference>
<dbReference type="CDD" id="cd00009">
    <property type="entry name" value="AAA"/>
    <property type="match status" value="1"/>
</dbReference>
<dbReference type="Gene3D" id="3.40.50.300">
    <property type="entry name" value="P-loop containing nucleotide triphosphate hydrolases"/>
    <property type="match status" value="1"/>
</dbReference>
<dbReference type="AlphaFoldDB" id="K1XZF4"/>
<dbReference type="SUPFAM" id="SSF52540">
    <property type="entry name" value="P-loop containing nucleoside triphosphate hydrolases"/>
    <property type="match status" value="1"/>
</dbReference>
<evidence type="ECO:0000256" key="5">
    <source>
        <dbReference type="ARBA" id="ARBA00022840"/>
    </source>
</evidence>
<gene>
    <name evidence="8" type="primary">dnaX</name>
    <name evidence="10" type="ORF">ACD_78C00014G0005</name>
</gene>
<comment type="function">
    <text evidence="8">DNA polymerase III is a complex, multichain enzyme responsible for most of the replicative synthesis in bacteria. This DNA polymerase also exhibits 3' to 5' exonuclease activity.</text>
</comment>
<dbReference type="InterPro" id="IPR050238">
    <property type="entry name" value="DNA_Rep/Repair_Clamp_Loader"/>
</dbReference>
<evidence type="ECO:0000256" key="6">
    <source>
        <dbReference type="ARBA" id="ARBA00022932"/>
    </source>
</evidence>
<dbReference type="PANTHER" id="PTHR11669">
    <property type="entry name" value="REPLICATION FACTOR C / DNA POLYMERASE III GAMMA-TAU SUBUNIT"/>
    <property type="match status" value="1"/>
</dbReference>
<evidence type="ECO:0000256" key="2">
    <source>
        <dbReference type="ARBA" id="ARBA00022723"/>
    </source>
</evidence>
<keyword evidence="4" id="KW-0862">Zinc</keyword>
<dbReference type="Pfam" id="PF22608">
    <property type="entry name" value="DNAX_ATPase_lid"/>
    <property type="match status" value="1"/>
</dbReference>
<keyword evidence="3 8" id="KW-0547">Nucleotide-binding</keyword>
<comment type="caution">
    <text evidence="10">The sequence shown here is derived from an EMBL/GenBank/DDBJ whole genome shotgun (WGS) entry which is preliminary data.</text>
</comment>
<dbReference type="SMART" id="SM00382">
    <property type="entry name" value="AAA"/>
    <property type="match status" value="1"/>
</dbReference>
<keyword evidence="6 8" id="KW-0239">DNA-directed DNA polymerase</keyword>
<keyword evidence="5 8" id="KW-0067">ATP-binding</keyword>
<comment type="similarity">
    <text evidence="1 8">Belongs to the DnaX/STICHEL family.</text>
</comment>
<dbReference type="InterPro" id="IPR008921">
    <property type="entry name" value="DNA_pol3_clamp-load_cplx_C"/>
</dbReference>
<keyword evidence="8" id="KW-0235">DNA replication</keyword>
<comment type="catalytic activity">
    <reaction evidence="7 8">
        <text>DNA(n) + a 2'-deoxyribonucleoside 5'-triphosphate = DNA(n+1) + diphosphate</text>
        <dbReference type="Rhea" id="RHEA:22508"/>
        <dbReference type="Rhea" id="RHEA-COMP:17339"/>
        <dbReference type="Rhea" id="RHEA-COMP:17340"/>
        <dbReference type="ChEBI" id="CHEBI:33019"/>
        <dbReference type="ChEBI" id="CHEBI:61560"/>
        <dbReference type="ChEBI" id="CHEBI:173112"/>
        <dbReference type="EC" id="2.7.7.7"/>
    </reaction>
</comment>
<dbReference type="EC" id="2.7.7.7" evidence="8"/>
<proteinExistence type="inferred from homology"/>
<dbReference type="Pfam" id="PF13177">
    <property type="entry name" value="DNA_pol3_delta2"/>
    <property type="match status" value="1"/>
</dbReference>
<evidence type="ECO:0000256" key="8">
    <source>
        <dbReference type="RuleBase" id="RU364063"/>
    </source>
</evidence>
<dbReference type="GO" id="GO:0006261">
    <property type="term" value="P:DNA-templated DNA replication"/>
    <property type="evidence" value="ECO:0007669"/>
    <property type="project" value="TreeGrafter"/>
</dbReference>
<accession>K1XZF4</accession>
<dbReference type="SUPFAM" id="SSF48019">
    <property type="entry name" value="post-AAA+ oligomerization domain-like"/>
    <property type="match status" value="1"/>
</dbReference>
<dbReference type="PANTHER" id="PTHR11669:SF0">
    <property type="entry name" value="PROTEIN STICHEL-LIKE 2"/>
    <property type="match status" value="1"/>
</dbReference>
<dbReference type="InterPro" id="IPR045085">
    <property type="entry name" value="HLD_clamp_pol_III_gamma_tau"/>
</dbReference>
<dbReference type="Gene3D" id="1.10.8.60">
    <property type="match status" value="1"/>
</dbReference>
<dbReference type="CDD" id="cd18137">
    <property type="entry name" value="HLD_clamp_pol_III_gamma_tau"/>
    <property type="match status" value="1"/>
</dbReference>
<dbReference type="GO" id="GO:0003677">
    <property type="term" value="F:DNA binding"/>
    <property type="evidence" value="ECO:0007669"/>
    <property type="project" value="InterPro"/>
</dbReference>
<evidence type="ECO:0000313" key="10">
    <source>
        <dbReference type="EMBL" id="EKD30537.1"/>
    </source>
</evidence>
<dbReference type="GO" id="GO:0009360">
    <property type="term" value="C:DNA polymerase III complex"/>
    <property type="evidence" value="ECO:0007669"/>
    <property type="project" value="InterPro"/>
</dbReference>
<dbReference type="InterPro" id="IPR003593">
    <property type="entry name" value="AAA+_ATPase"/>
</dbReference>
<evidence type="ECO:0000259" key="9">
    <source>
        <dbReference type="SMART" id="SM00382"/>
    </source>
</evidence>
<keyword evidence="8" id="KW-0808">Transferase</keyword>
<dbReference type="FunFam" id="3.40.50.300:FF:000014">
    <property type="entry name" value="DNA polymerase III subunit gamma/tau"/>
    <property type="match status" value="1"/>
</dbReference>